<reference evidence="1 2" key="1">
    <citation type="submission" date="2020-02" db="EMBL/GenBank/DDBJ databases">
        <title>Tigecycline-resistant Acinetobacter species from pigs and migratory birds.</title>
        <authorList>
            <person name="Chen C."/>
            <person name="Sun J."/>
            <person name="Liao X.-P."/>
            <person name="Liu Y.-H."/>
        </authorList>
    </citation>
    <scope>NUCLEOTIDE SEQUENCE [LARGE SCALE GENOMIC DNA]</scope>
    <source>
        <strain evidence="1 2">C15_T</strain>
    </source>
</reference>
<evidence type="ECO:0000313" key="2">
    <source>
        <dbReference type="Proteomes" id="UP000593812"/>
    </source>
</evidence>
<gene>
    <name evidence="1" type="ORF">G0027_10865</name>
</gene>
<protein>
    <submittedName>
        <fullName evidence="1">DUF2345 domain-containing protein</fullName>
    </submittedName>
</protein>
<dbReference type="AlphaFoldDB" id="A0A7H8VGI9"/>
<name>A0A7H8VGI9_9GAMM</name>
<sequence length="117" mass="12764">MAGGSQIILNKNGITLITPAKFEAKAGQHIFKSGAEVGVNLKGLPAYEAYNEKFQMLLPSGEPLRNADYKISNGSDELTAIADNKGRSKRVNSLQEESLKLDLNWMKLEAEPNDGDE</sequence>
<accession>A0A7H8VGI9</accession>
<proteinExistence type="predicted"/>
<dbReference type="Proteomes" id="UP000593812">
    <property type="component" value="Chromosome"/>
</dbReference>
<organism evidence="1 2">
    <name type="scientific">Acinetobacter indicus</name>
    <dbReference type="NCBI Taxonomy" id="756892"/>
    <lineage>
        <taxon>Bacteria</taxon>
        <taxon>Pseudomonadati</taxon>
        <taxon>Pseudomonadota</taxon>
        <taxon>Gammaproteobacteria</taxon>
        <taxon>Moraxellales</taxon>
        <taxon>Moraxellaceae</taxon>
        <taxon>Acinetobacter</taxon>
    </lineage>
</organism>
<dbReference type="EMBL" id="CP048654">
    <property type="protein sequence ID" value="QOW43298.1"/>
    <property type="molecule type" value="Genomic_DNA"/>
</dbReference>
<dbReference type="RefSeq" id="WP_045795847.1">
    <property type="nucleotide sequence ID" value="NZ_CP039031.1"/>
</dbReference>
<evidence type="ECO:0000313" key="1">
    <source>
        <dbReference type="EMBL" id="QOW43298.1"/>
    </source>
</evidence>